<sequence>MTVLQKYYQNQYQYQLKLTTRLRTARRFSQNKKEEGKMRQISNEELFNLSEDWENATVDTTKYYSNVMSAVEVSDKEYEAFKKKGCIVQEHDKKYFVALSL</sequence>
<dbReference type="AlphaFoldDB" id="A0A0F9HL25"/>
<organism evidence="1">
    <name type="scientific">marine sediment metagenome</name>
    <dbReference type="NCBI Taxonomy" id="412755"/>
    <lineage>
        <taxon>unclassified sequences</taxon>
        <taxon>metagenomes</taxon>
        <taxon>ecological metagenomes</taxon>
    </lineage>
</organism>
<comment type="caution">
    <text evidence="1">The sequence shown here is derived from an EMBL/GenBank/DDBJ whole genome shotgun (WGS) entry which is preliminary data.</text>
</comment>
<dbReference type="EMBL" id="LAZR01022280">
    <property type="protein sequence ID" value="KKL82430.1"/>
    <property type="molecule type" value="Genomic_DNA"/>
</dbReference>
<protein>
    <submittedName>
        <fullName evidence="1">Uncharacterized protein</fullName>
    </submittedName>
</protein>
<reference evidence="1" key="1">
    <citation type="journal article" date="2015" name="Nature">
        <title>Complex archaea that bridge the gap between prokaryotes and eukaryotes.</title>
        <authorList>
            <person name="Spang A."/>
            <person name="Saw J.H."/>
            <person name="Jorgensen S.L."/>
            <person name="Zaremba-Niedzwiedzka K."/>
            <person name="Martijn J."/>
            <person name="Lind A.E."/>
            <person name="van Eijk R."/>
            <person name="Schleper C."/>
            <person name="Guy L."/>
            <person name="Ettema T.J."/>
        </authorList>
    </citation>
    <scope>NUCLEOTIDE SEQUENCE</scope>
</reference>
<accession>A0A0F9HL25</accession>
<name>A0A0F9HL25_9ZZZZ</name>
<proteinExistence type="predicted"/>
<evidence type="ECO:0000313" key="1">
    <source>
        <dbReference type="EMBL" id="KKL82430.1"/>
    </source>
</evidence>
<gene>
    <name evidence="1" type="ORF">LCGC14_1984870</name>
</gene>